<gene>
    <name evidence="2" type="ORF">NDU88_002835</name>
</gene>
<protein>
    <submittedName>
        <fullName evidence="2">Uncharacterized protein</fullName>
    </submittedName>
</protein>
<evidence type="ECO:0000256" key="1">
    <source>
        <dbReference type="SAM" id="MobiDB-lite"/>
    </source>
</evidence>
<comment type="caution">
    <text evidence="2">The sequence shown here is derived from an EMBL/GenBank/DDBJ whole genome shotgun (WGS) entry which is preliminary data.</text>
</comment>
<evidence type="ECO:0000313" key="3">
    <source>
        <dbReference type="Proteomes" id="UP001066276"/>
    </source>
</evidence>
<proteinExistence type="predicted"/>
<sequence>MSARRQAGSRVECLFFLPEARPNWEAELRRSSTKTWTSKANEKLCADSEEQLQVCPSVQNGTLPQRPGPEEVAKLPRSPEVIVQH</sequence>
<dbReference type="Proteomes" id="UP001066276">
    <property type="component" value="Chromosome 2_2"/>
</dbReference>
<keyword evidence="3" id="KW-1185">Reference proteome</keyword>
<name>A0AAV7UZP6_PLEWA</name>
<organism evidence="2 3">
    <name type="scientific">Pleurodeles waltl</name>
    <name type="common">Iberian ribbed newt</name>
    <dbReference type="NCBI Taxonomy" id="8319"/>
    <lineage>
        <taxon>Eukaryota</taxon>
        <taxon>Metazoa</taxon>
        <taxon>Chordata</taxon>
        <taxon>Craniata</taxon>
        <taxon>Vertebrata</taxon>
        <taxon>Euteleostomi</taxon>
        <taxon>Amphibia</taxon>
        <taxon>Batrachia</taxon>
        <taxon>Caudata</taxon>
        <taxon>Salamandroidea</taxon>
        <taxon>Salamandridae</taxon>
        <taxon>Pleurodelinae</taxon>
        <taxon>Pleurodeles</taxon>
    </lineage>
</organism>
<dbReference type="AlphaFoldDB" id="A0AAV7UZP6"/>
<reference evidence="2" key="1">
    <citation type="journal article" date="2022" name="bioRxiv">
        <title>Sequencing and chromosome-scale assembly of the giantPleurodeles waltlgenome.</title>
        <authorList>
            <person name="Brown T."/>
            <person name="Elewa A."/>
            <person name="Iarovenko S."/>
            <person name="Subramanian E."/>
            <person name="Araus A.J."/>
            <person name="Petzold A."/>
            <person name="Susuki M."/>
            <person name="Suzuki K.-i.T."/>
            <person name="Hayashi T."/>
            <person name="Toyoda A."/>
            <person name="Oliveira C."/>
            <person name="Osipova E."/>
            <person name="Leigh N.D."/>
            <person name="Simon A."/>
            <person name="Yun M.H."/>
        </authorList>
    </citation>
    <scope>NUCLEOTIDE SEQUENCE</scope>
    <source>
        <strain evidence="2">20211129_DDA</strain>
        <tissue evidence="2">Liver</tissue>
    </source>
</reference>
<accession>A0AAV7UZP6</accession>
<evidence type="ECO:0000313" key="2">
    <source>
        <dbReference type="EMBL" id="KAJ1193538.1"/>
    </source>
</evidence>
<feature type="region of interest" description="Disordered" evidence="1">
    <location>
        <begin position="58"/>
        <end position="85"/>
    </location>
</feature>
<dbReference type="EMBL" id="JANPWB010000004">
    <property type="protein sequence ID" value="KAJ1193538.1"/>
    <property type="molecule type" value="Genomic_DNA"/>
</dbReference>